<dbReference type="OrthoDB" id="10029073at2759"/>
<gene>
    <name evidence="2" type="ORF">MEDL_43966</name>
</gene>
<proteinExistence type="predicted"/>
<comment type="caution">
    <text evidence="2">The sequence shown here is derived from an EMBL/GenBank/DDBJ whole genome shotgun (WGS) entry which is preliminary data.</text>
</comment>
<sequence length="259" mass="29325">MSGENLQSIRTIPTKTELHIKESKSRSEDLNEILCILQRYLAKKHNILPGLVLAVIGDSESYVPKPWNTTAFTSGLFASCTRSQKITTDIQSAKENQIEMTHGNTLIAIKPLTDTYEEDDNNVAKPDLLFTLKPVFEDSQTQTKYRWFNHYLSHFLEKLSAEYTPLLSDERELVLINMRVPVLMIAVEGDTSSIHQIKSAVKRNIPVLLVKGSGKAVDFIIEYLESQDQYSTDDQNDKGKSTARTVTMNNVETERRISS</sequence>
<dbReference type="EMBL" id="CAJPWZ010002131">
    <property type="protein sequence ID" value="CAG2231053.1"/>
    <property type="molecule type" value="Genomic_DNA"/>
</dbReference>
<name>A0A8S3THD9_MYTED</name>
<organism evidence="2 3">
    <name type="scientific">Mytilus edulis</name>
    <name type="common">Blue mussel</name>
    <dbReference type="NCBI Taxonomy" id="6550"/>
    <lineage>
        <taxon>Eukaryota</taxon>
        <taxon>Metazoa</taxon>
        <taxon>Spiralia</taxon>
        <taxon>Lophotrochozoa</taxon>
        <taxon>Mollusca</taxon>
        <taxon>Bivalvia</taxon>
        <taxon>Autobranchia</taxon>
        <taxon>Pteriomorphia</taxon>
        <taxon>Mytilida</taxon>
        <taxon>Mytiloidea</taxon>
        <taxon>Mytilidae</taxon>
        <taxon>Mytilinae</taxon>
        <taxon>Mytilus</taxon>
    </lineage>
</organism>
<dbReference type="Proteomes" id="UP000683360">
    <property type="component" value="Unassembled WGS sequence"/>
</dbReference>
<evidence type="ECO:0000313" key="2">
    <source>
        <dbReference type="EMBL" id="CAG2231053.1"/>
    </source>
</evidence>
<feature type="domain" description="TRPM SLOG" evidence="1">
    <location>
        <begin position="167"/>
        <end position="227"/>
    </location>
</feature>
<protein>
    <recommendedName>
        <fullName evidence="1">TRPM SLOG domain-containing protein</fullName>
    </recommendedName>
</protein>
<dbReference type="Pfam" id="PF18139">
    <property type="entry name" value="LSDAT_euk"/>
    <property type="match status" value="1"/>
</dbReference>
<reference evidence="2" key="1">
    <citation type="submission" date="2021-03" db="EMBL/GenBank/DDBJ databases">
        <authorList>
            <person name="Bekaert M."/>
        </authorList>
    </citation>
    <scope>NUCLEOTIDE SEQUENCE</scope>
</reference>
<evidence type="ECO:0000313" key="3">
    <source>
        <dbReference type="Proteomes" id="UP000683360"/>
    </source>
</evidence>
<accession>A0A8S3THD9</accession>
<dbReference type="AlphaFoldDB" id="A0A8S3THD9"/>
<evidence type="ECO:0000259" key="1">
    <source>
        <dbReference type="Pfam" id="PF18139"/>
    </source>
</evidence>
<dbReference type="InterPro" id="IPR041491">
    <property type="entry name" value="TRPM_SLOG"/>
</dbReference>
<keyword evidence="3" id="KW-1185">Reference proteome</keyword>